<dbReference type="SUPFAM" id="SSF102114">
    <property type="entry name" value="Radical SAM enzymes"/>
    <property type="match status" value="2"/>
</dbReference>
<dbReference type="InterPro" id="IPR058240">
    <property type="entry name" value="rSAM_sf"/>
</dbReference>
<keyword evidence="3" id="KW-0411">Iron-sulfur</keyword>
<dbReference type="Gene3D" id="3.80.30.20">
    <property type="entry name" value="tm_1862 like domain"/>
    <property type="match status" value="1"/>
</dbReference>
<comment type="function">
    <text evidence="3">Probably acts as a heme chaperone, transferring heme to an unknown acceptor. Binds one molecule of heme per monomer, possibly covalently. Binds 1 [4Fe-4S] cluster. The cluster is coordinated with 3 cysteines and an exchangeable S-adenosyl-L-methionine.</text>
</comment>
<evidence type="ECO:0000313" key="7">
    <source>
        <dbReference type="Proteomes" id="UP000440713"/>
    </source>
</evidence>
<organism evidence="6 7">
    <name type="scientific">Peptostreptococcus porci</name>
    <dbReference type="NCBI Taxonomy" id="2652282"/>
    <lineage>
        <taxon>Bacteria</taxon>
        <taxon>Bacillati</taxon>
        <taxon>Bacillota</taxon>
        <taxon>Clostridia</taxon>
        <taxon>Peptostreptococcales</taxon>
        <taxon>Peptostreptococcaceae</taxon>
        <taxon>Peptostreptococcus</taxon>
    </lineage>
</organism>
<dbReference type="PROSITE" id="PS51918">
    <property type="entry name" value="RADICAL_SAM"/>
    <property type="match status" value="1"/>
</dbReference>
<proteinExistence type="inferred from homology"/>
<reference evidence="6 7" key="1">
    <citation type="submission" date="2019-08" db="EMBL/GenBank/DDBJ databases">
        <title>In-depth cultivation of the pig gut microbiome towards novel bacterial diversity and tailored functional studies.</title>
        <authorList>
            <person name="Wylensek D."/>
            <person name="Hitch T.C.A."/>
            <person name="Clavel T."/>
        </authorList>
    </citation>
    <scope>NUCLEOTIDE SEQUENCE [LARGE SCALE GENOMIC DNA]</scope>
    <source>
        <strain evidence="6 7">WCA-SAB-591-4A-A</strain>
    </source>
</reference>
<keyword evidence="3" id="KW-0349">Heme</keyword>
<dbReference type="AlphaFoldDB" id="A0A6N7X1S1"/>
<dbReference type="Proteomes" id="UP000440713">
    <property type="component" value="Unassembled WGS sequence"/>
</dbReference>
<keyword evidence="3" id="KW-0963">Cytoplasm</keyword>
<dbReference type="InterPro" id="IPR023404">
    <property type="entry name" value="rSAM_horseshoe"/>
</dbReference>
<dbReference type="InterPro" id="IPR006638">
    <property type="entry name" value="Elp3/MiaA/NifB-like_rSAM"/>
</dbReference>
<evidence type="ECO:0000256" key="1">
    <source>
        <dbReference type="ARBA" id="ARBA00006100"/>
    </source>
</evidence>
<dbReference type="GO" id="GO:0006779">
    <property type="term" value="P:porphyrin-containing compound biosynthetic process"/>
    <property type="evidence" value="ECO:0007669"/>
    <property type="project" value="InterPro"/>
</dbReference>
<dbReference type="SFLD" id="SFLDG01082">
    <property type="entry name" value="B12-binding_domain_containing"/>
    <property type="match status" value="1"/>
</dbReference>
<dbReference type="RefSeq" id="WP_154538571.1">
    <property type="nucleotide sequence ID" value="NZ_JAXFFP010000004.1"/>
</dbReference>
<dbReference type="SMART" id="SM00729">
    <property type="entry name" value="Elp3"/>
    <property type="match status" value="1"/>
</dbReference>
<keyword evidence="3" id="KW-0949">S-adenosyl-L-methionine</keyword>
<keyword evidence="7" id="KW-1185">Reference proteome</keyword>
<evidence type="ECO:0000256" key="3">
    <source>
        <dbReference type="RuleBase" id="RU364116"/>
    </source>
</evidence>
<sequence length="447" mass="52238">MGRGLYIHIPFCKKKCNYCDFVSFTTIEMIDEYLDLLSREIEIFKELYKYNDIKTDGEFMPQIDDIDTIFIGGGTPSILSSKQLEKLFSILRNNFNIDDVVEFTVECNPGTVDLEKLKVMFNNGVNRLSFGLQAKQSEHLTLMGRIHTSEEFENSYRLARKVGFNNINVDVIFAFHGQTKDDLVDTLDFVFDLGPEHISLYSLIIEENTRFNTYLEKGIIDEFDESEFIEMYRLSVDRMKKNGYRQYEISNYYREGIDFFDKKVNEKNISNVMKNKTSENEINQNNSNENEISENKTSENENIKKKILIDKIFDYSCKHNIKYWKQEEYFGFGISASGYLNSRRYTNVSSYREYKASIDNGRLPVEFEEKISYIDSYNESLMLGLRMNDGVNMTIFESINDLENRDRILCILEKLVDDGYASVEEGRLKLSQFGREIANSIIVSLMM</sequence>
<protein>
    <recommendedName>
        <fullName evidence="2 3">Heme chaperone HemW</fullName>
    </recommendedName>
</protein>
<dbReference type="GO" id="GO:0046872">
    <property type="term" value="F:metal ion binding"/>
    <property type="evidence" value="ECO:0007669"/>
    <property type="project" value="UniProtKB-UniRule"/>
</dbReference>
<evidence type="ECO:0000313" key="6">
    <source>
        <dbReference type="EMBL" id="MST63095.1"/>
    </source>
</evidence>
<dbReference type="GO" id="GO:0051539">
    <property type="term" value="F:4 iron, 4 sulfur cluster binding"/>
    <property type="evidence" value="ECO:0007669"/>
    <property type="project" value="UniProtKB-UniRule"/>
</dbReference>
<feature type="compositionally biased region" description="Low complexity" evidence="4">
    <location>
        <begin position="280"/>
        <end position="290"/>
    </location>
</feature>
<dbReference type="EMBL" id="VUNE01000005">
    <property type="protein sequence ID" value="MST63095.1"/>
    <property type="molecule type" value="Genomic_DNA"/>
</dbReference>
<dbReference type="GO" id="GO:0005737">
    <property type="term" value="C:cytoplasm"/>
    <property type="evidence" value="ECO:0007669"/>
    <property type="project" value="UniProtKB-SubCell"/>
</dbReference>
<dbReference type="InterPro" id="IPR004559">
    <property type="entry name" value="HemW-like"/>
</dbReference>
<dbReference type="NCBIfam" id="TIGR00539">
    <property type="entry name" value="hemN_rel"/>
    <property type="match status" value="1"/>
</dbReference>
<dbReference type="PANTHER" id="PTHR13932:SF5">
    <property type="entry name" value="RADICAL S-ADENOSYL METHIONINE DOMAIN-CONTAINING PROTEIN 1, MITOCHONDRIAL"/>
    <property type="match status" value="1"/>
</dbReference>
<keyword evidence="3" id="KW-0479">Metal-binding</keyword>
<evidence type="ECO:0000259" key="5">
    <source>
        <dbReference type="PROSITE" id="PS51918"/>
    </source>
</evidence>
<evidence type="ECO:0000256" key="2">
    <source>
        <dbReference type="ARBA" id="ARBA00017228"/>
    </source>
</evidence>
<keyword evidence="3" id="KW-0408">Iron</keyword>
<dbReference type="SFLD" id="SFLDS00029">
    <property type="entry name" value="Radical_SAM"/>
    <property type="match status" value="1"/>
</dbReference>
<dbReference type="Pfam" id="PF04055">
    <property type="entry name" value="Radical_SAM"/>
    <property type="match status" value="1"/>
</dbReference>
<dbReference type="InterPro" id="IPR034505">
    <property type="entry name" value="Coproporphyrinogen-III_oxidase"/>
</dbReference>
<accession>A0A6N7X1S1</accession>
<dbReference type="SFLD" id="SFLDG01065">
    <property type="entry name" value="anaerobic_coproporphyrinogen-I"/>
    <property type="match status" value="1"/>
</dbReference>
<feature type="domain" description="Radical SAM core" evidence="5">
    <location>
        <begin position="1"/>
        <end position="245"/>
    </location>
</feature>
<comment type="similarity">
    <text evidence="1">Belongs to the anaerobic coproporphyrinogen-III oxidase family. HemW subfamily.</text>
</comment>
<keyword evidence="3" id="KW-0143">Chaperone</keyword>
<name>A0A6N7X1S1_9FIRM</name>
<dbReference type="PANTHER" id="PTHR13932">
    <property type="entry name" value="COPROPORPHYRINIGEN III OXIDASE"/>
    <property type="match status" value="1"/>
</dbReference>
<keyword evidence="3" id="KW-0004">4Fe-4S</keyword>
<evidence type="ECO:0000256" key="4">
    <source>
        <dbReference type="SAM" id="MobiDB-lite"/>
    </source>
</evidence>
<dbReference type="SFLD" id="SFLDF00562">
    <property type="entry name" value="HemN-like__clustered_with_heat"/>
    <property type="match status" value="1"/>
</dbReference>
<comment type="caution">
    <text evidence="6">The sequence shown here is derived from an EMBL/GenBank/DDBJ whole genome shotgun (WGS) entry which is preliminary data.</text>
</comment>
<comment type="subcellular location">
    <subcellularLocation>
        <location evidence="3">Cytoplasm</location>
    </subcellularLocation>
</comment>
<dbReference type="InterPro" id="IPR007197">
    <property type="entry name" value="rSAM"/>
</dbReference>
<feature type="region of interest" description="Disordered" evidence="4">
    <location>
        <begin position="277"/>
        <end position="297"/>
    </location>
</feature>
<gene>
    <name evidence="6" type="primary">hemW</name>
    <name evidence="6" type="ORF">FYJ71_09125</name>
</gene>
<dbReference type="GO" id="GO:0004109">
    <property type="term" value="F:coproporphyrinogen oxidase activity"/>
    <property type="evidence" value="ECO:0007669"/>
    <property type="project" value="InterPro"/>
</dbReference>